<sequence>MKRWMTILLAAGFCITAILLWRELKDFGNQIFYEYGEMDAPGCEVLDRLAEAERSEGNPLPDMAAWTVEENVEVENRSLGRVKKADRMVVWGDRELAVRRGLAAGNYGYPSDPRACVISRGLAMELFGSSAVVGLEVRCQGTDYLVRGVTQDDRRMVIVPASGSSDRFPYVLLDYGADRGAKSGADQLLYRYDAGSARYRVDGEICLAAAGFFAFLPVWAALGRSLSAYFGREKRLLRRFMAVSAAAVAAAACIRILGAEGTRFPPDLIPSRWSDFSFWGQRWREITPALRFAGENGRVLWMTLLRERTIAGILCGTAGGLTVIFTEGGIVRKTLLTLRDKMSKVGGRS</sequence>
<feature type="transmembrane region" description="Helical" evidence="1">
    <location>
        <begin position="207"/>
        <end position="227"/>
    </location>
</feature>
<dbReference type="STRING" id="460384.SAMN05216313_12056"/>
<accession>A0A1I0ICJ4</accession>
<evidence type="ECO:0000313" key="3">
    <source>
        <dbReference type="Proteomes" id="UP000198508"/>
    </source>
</evidence>
<protein>
    <recommendedName>
        <fullName evidence="4">MacB-like periplasmic core domain-containing protein</fullName>
    </recommendedName>
</protein>
<feature type="transmembrane region" description="Helical" evidence="1">
    <location>
        <begin position="310"/>
        <end position="331"/>
    </location>
</feature>
<dbReference type="EMBL" id="FOIM01000020">
    <property type="protein sequence ID" value="SET93853.1"/>
    <property type="molecule type" value="Genomic_DNA"/>
</dbReference>
<evidence type="ECO:0000256" key="1">
    <source>
        <dbReference type="SAM" id="Phobius"/>
    </source>
</evidence>
<keyword evidence="1" id="KW-0812">Transmembrane</keyword>
<proteinExistence type="predicted"/>
<gene>
    <name evidence="2" type="ORF">SAMN05216313_12056</name>
</gene>
<feature type="transmembrane region" description="Helical" evidence="1">
    <location>
        <begin position="239"/>
        <end position="258"/>
    </location>
</feature>
<reference evidence="3" key="1">
    <citation type="submission" date="2016-10" db="EMBL/GenBank/DDBJ databases">
        <authorList>
            <person name="Varghese N."/>
            <person name="Submissions S."/>
        </authorList>
    </citation>
    <scope>NUCLEOTIDE SEQUENCE [LARGE SCALE GENOMIC DNA]</scope>
    <source>
        <strain evidence="3">NLAE-zl-G277</strain>
    </source>
</reference>
<evidence type="ECO:0008006" key="4">
    <source>
        <dbReference type="Google" id="ProtNLM"/>
    </source>
</evidence>
<name>A0A1I0ICJ4_9FIRM</name>
<dbReference type="Proteomes" id="UP000198508">
    <property type="component" value="Unassembled WGS sequence"/>
</dbReference>
<evidence type="ECO:0000313" key="2">
    <source>
        <dbReference type="EMBL" id="SET93853.1"/>
    </source>
</evidence>
<keyword evidence="3" id="KW-1185">Reference proteome</keyword>
<dbReference type="AlphaFoldDB" id="A0A1I0ICJ4"/>
<keyword evidence="1" id="KW-1133">Transmembrane helix</keyword>
<keyword evidence="1" id="KW-0472">Membrane</keyword>
<dbReference type="RefSeq" id="WP_092366713.1">
    <property type="nucleotide sequence ID" value="NZ_DAINWJ010000037.1"/>
</dbReference>
<organism evidence="2 3">
    <name type="scientific">Enterocloster lavalensis</name>
    <dbReference type="NCBI Taxonomy" id="460384"/>
    <lineage>
        <taxon>Bacteria</taxon>
        <taxon>Bacillati</taxon>
        <taxon>Bacillota</taxon>
        <taxon>Clostridia</taxon>
        <taxon>Lachnospirales</taxon>
        <taxon>Lachnospiraceae</taxon>
        <taxon>Enterocloster</taxon>
    </lineage>
</organism>